<gene>
    <name evidence="2" type="ORF">FB388_2883</name>
</gene>
<organism evidence="2 3">
    <name type="scientific">Pseudonocardia cypriaca</name>
    <dbReference type="NCBI Taxonomy" id="882449"/>
    <lineage>
        <taxon>Bacteria</taxon>
        <taxon>Bacillati</taxon>
        <taxon>Actinomycetota</taxon>
        <taxon>Actinomycetes</taxon>
        <taxon>Pseudonocardiales</taxon>
        <taxon>Pseudonocardiaceae</taxon>
        <taxon>Pseudonocardia</taxon>
    </lineage>
</organism>
<dbReference type="AlphaFoldDB" id="A0A543GHE7"/>
<dbReference type="OrthoDB" id="3030at2"/>
<dbReference type="Proteomes" id="UP000319818">
    <property type="component" value="Unassembled WGS sequence"/>
</dbReference>
<proteinExistence type="predicted"/>
<evidence type="ECO:0000313" key="2">
    <source>
        <dbReference type="EMBL" id="TQM45483.1"/>
    </source>
</evidence>
<protein>
    <submittedName>
        <fullName evidence="2">Uncharacterized protein DUF4037</fullName>
    </submittedName>
</protein>
<comment type="caution">
    <text evidence="2">The sequence shown here is derived from an EMBL/GenBank/DDBJ whole genome shotgun (WGS) entry which is preliminary data.</text>
</comment>
<dbReference type="Pfam" id="PF13228">
    <property type="entry name" value="DUF4037"/>
    <property type="match status" value="1"/>
</dbReference>
<reference evidence="2 3" key="1">
    <citation type="submission" date="2019-06" db="EMBL/GenBank/DDBJ databases">
        <title>Sequencing the genomes of 1000 actinobacteria strains.</title>
        <authorList>
            <person name="Klenk H.-P."/>
        </authorList>
    </citation>
    <scope>NUCLEOTIDE SEQUENCE [LARGE SCALE GENOMIC DNA]</scope>
    <source>
        <strain evidence="2 3">DSM 45511</strain>
    </source>
</reference>
<evidence type="ECO:0000313" key="3">
    <source>
        <dbReference type="Proteomes" id="UP000319818"/>
    </source>
</evidence>
<keyword evidence="3" id="KW-1185">Reference proteome</keyword>
<name>A0A543GHE7_9PSEU</name>
<dbReference type="EMBL" id="VFPH01000001">
    <property type="protein sequence ID" value="TQM45483.1"/>
    <property type="molecule type" value="Genomic_DNA"/>
</dbReference>
<accession>A0A543GHE7</accession>
<feature type="domain" description="DUF4037" evidence="1">
    <location>
        <begin position="150"/>
        <end position="248"/>
    </location>
</feature>
<sequence>MLSPRWGRQDARVFVPGLQLSRAFYIEAVRPLLGDVRHSAARIGSGSGSEVLGFDTPRSADHEWGPSLEVFLSPADAGRIPEFDRHLAEHLPRTFHGWPTHFESVEGDHVGRMAPTNGPVRHRVGITTVGTWCADRLGVDPRPGLRPVDWLALPAQALAEATGGAVFHDGLGELGPLRAALAWYPADVWRYVLACQWRRIAQEEAFVGRAGEVGDELGSAVVAARLVRDLMRLALLLHRRYPPYSKWLGSAFAALPLAADLDPVLRGTLAATVWKERERHLCTAYEVLATAQNETRLAAAVDPTTRPYFDRPFQVLKADRLADALLAAVTDPAIAALPRTGAVDQHADNTDLLTDPRRSRAVAHAALARER</sequence>
<evidence type="ECO:0000259" key="1">
    <source>
        <dbReference type="Pfam" id="PF13228"/>
    </source>
</evidence>
<dbReference type="InterPro" id="IPR025117">
    <property type="entry name" value="DUF4037"/>
</dbReference>